<dbReference type="EMBL" id="CAJHJT010000034">
    <property type="protein sequence ID" value="CAD7002929.1"/>
    <property type="molecule type" value="Genomic_DNA"/>
</dbReference>
<accession>A0A811UUQ7</accession>
<evidence type="ECO:0000313" key="1">
    <source>
        <dbReference type="EMBL" id="CAD7002929.1"/>
    </source>
</evidence>
<reference evidence="1" key="1">
    <citation type="submission" date="2020-11" db="EMBL/GenBank/DDBJ databases">
        <authorList>
            <person name="Whitehead M."/>
        </authorList>
    </citation>
    <scope>NUCLEOTIDE SEQUENCE</scope>
    <source>
        <strain evidence="1">EGII</strain>
    </source>
</reference>
<feature type="non-terminal residue" evidence="1">
    <location>
        <position position="62"/>
    </location>
</feature>
<name>A0A811UUQ7_CERCA</name>
<comment type="caution">
    <text evidence="1">The sequence shown here is derived from an EMBL/GenBank/DDBJ whole genome shotgun (WGS) entry which is preliminary data.</text>
</comment>
<dbReference type="Proteomes" id="UP000606786">
    <property type="component" value="Unassembled WGS sequence"/>
</dbReference>
<sequence>MKAVYWKVAPATNTIGLGAMLHWLAKTSIWCEAVEMGSILIILEQRRRELLKAKENLKSLYL</sequence>
<proteinExistence type="predicted"/>
<organism evidence="1 2">
    <name type="scientific">Ceratitis capitata</name>
    <name type="common">Mediterranean fruit fly</name>
    <name type="synonym">Tephritis capitata</name>
    <dbReference type="NCBI Taxonomy" id="7213"/>
    <lineage>
        <taxon>Eukaryota</taxon>
        <taxon>Metazoa</taxon>
        <taxon>Ecdysozoa</taxon>
        <taxon>Arthropoda</taxon>
        <taxon>Hexapoda</taxon>
        <taxon>Insecta</taxon>
        <taxon>Pterygota</taxon>
        <taxon>Neoptera</taxon>
        <taxon>Endopterygota</taxon>
        <taxon>Diptera</taxon>
        <taxon>Brachycera</taxon>
        <taxon>Muscomorpha</taxon>
        <taxon>Tephritoidea</taxon>
        <taxon>Tephritidae</taxon>
        <taxon>Ceratitis</taxon>
        <taxon>Ceratitis</taxon>
    </lineage>
</organism>
<gene>
    <name evidence="1" type="ORF">CCAP1982_LOCUS11395</name>
</gene>
<dbReference type="AlphaFoldDB" id="A0A811UUQ7"/>
<protein>
    <submittedName>
        <fullName evidence="1">(Mediterranean fruit fly) hypothetical protein</fullName>
    </submittedName>
</protein>
<keyword evidence="2" id="KW-1185">Reference proteome</keyword>
<evidence type="ECO:0000313" key="2">
    <source>
        <dbReference type="Proteomes" id="UP000606786"/>
    </source>
</evidence>